<sequence>MSNVDKNQDNQNHGNNVDAAGTKEAGITAVFIPLGEFTQKEAVIKMERNFSLTDLSVSFEIDTTDEDTIKGMVVRSFSGPEKDAFRQLDITMPDQDVRATSKAPSVKVNMLPDGKKMRVAIDIPIGTKVPGGTGERGVASEDETGKTPTIN</sequence>
<dbReference type="EMBL" id="CP001699">
    <property type="protein sequence ID" value="ACU61742.1"/>
    <property type="molecule type" value="Genomic_DNA"/>
</dbReference>
<accession>A0A979G6W8</accession>
<dbReference type="RefSeq" id="WP_012791910.1">
    <property type="nucleotide sequence ID" value="NC_013132.1"/>
</dbReference>
<organism evidence="2 3">
    <name type="scientific">Chitinophaga pinensis (strain ATCC 43595 / DSM 2588 / LMG 13176 / NBRC 15968 / NCIMB 11800 / UQM 2034)</name>
    <dbReference type="NCBI Taxonomy" id="485918"/>
    <lineage>
        <taxon>Bacteria</taxon>
        <taxon>Pseudomonadati</taxon>
        <taxon>Bacteroidota</taxon>
        <taxon>Chitinophagia</taxon>
        <taxon>Chitinophagales</taxon>
        <taxon>Chitinophagaceae</taxon>
        <taxon>Chitinophaga</taxon>
    </lineage>
</organism>
<gene>
    <name evidence="2" type="ordered locus">Cpin_4293</name>
</gene>
<evidence type="ECO:0000256" key="1">
    <source>
        <dbReference type="SAM" id="MobiDB-lite"/>
    </source>
</evidence>
<name>A0A979G6W8_CHIPD</name>
<dbReference type="Proteomes" id="UP000002215">
    <property type="component" value="Chromosome"/>
</dbReference>
<protein>
    <submittedName>
        <fullName evidence="2">Uncharacterized protein</fullName>
    </submittedName>
</protein>
<feature type="region of interest" description="Disordered" evidence="1">
    <location>
        <begin position="1"/>
        <end position="20"/>
    </location>
</feature>
<feature type="compositionally biased region" description="Polar residues" evidence="1">
    <location>
        <begin position="1"/>
        <end position="15"/>
    </location>
</feature>
<evidence type="ECO:0000313" key="2">
    <source>
        <dbReference type="EMBL" id="ACU61742.1"/>
    </source>
</evidence>
<dbReference type="AlphaFoldDB" id="A0A979G6W8"/>
<proteinExistence type="predicted"/>
<reference evidence="3" key="1">
    <citation type="submission" date="2009-08" db="EMBL/GenBank/DDBJ databases">
        <title>The complete genome of Chitinophaga pinensis DSM 2588.</title>
        <authorList>
            <consortium name="US DOE Joint Genome Institute (JGI-PGF)"/>
            <person name="Lucas S."/>
            <person name="Copeland A."/>
            <person name="Lapidus A."/>
            <person name="Glavina del Rio T."/>
            <person name="Dalin E."/>
            <person name="Tice H."/>
            <person name="Bruce D."/>
            <person name="Goodwin L."/>
            <person name="Pitluck S."/>
            <person name="Kyrpides N."/>
            <person name="Mavromatis K."/>
            <person name="Ivanova N."/>
            <person name="Mikhailova N."/>
            <person name="Sims D."/>
            <person name="Meinche L."/>
            <person name="Brettin T."/>
            <person name="Detter J.C."/>
            <person name="Han C."/>
            <person name="Larimer F."/>
            <person name="Land M."/>
            <person name="Hauser L."/>
            <person name="Markowitz V."/>
            <person name="Cheng J.-F."/>
            <person name="Hugenholtz P."/>
            <person name="Woyke T."/>
            <person name="Wu D."/>
            <person name="Spring S."/>
            <person name="Klenk H.-P."/>
            <person name="Eisen J.A."/>
        </authorList>
    </citation>
    <scope>NUCLEOTIDE SEQUENCE [LARGE SCALE GENOMIC DNA]</scope>
    <source>
        <strain evidence="3">ATCC 43595 / DSM 2588 / LMG 13176 / NBRC 15968 / NCIMB 11800 / UQM 2034</strain>
    </source>
</reference>
<reference evidence="2 3" key="2">
    <citation type="journal article" date="2010" name="Stand. Genomic Sci.">
        <title>Complete genome sequence of Chitinophaga pinensis type strain (UQM 2034).</title>
        <authorList>
            <person name="Glavina Del Rio T."/>
            <person name="Abt B."/>
            <person name="Spring S."/>
            <person name="Lapidus A."/>
            <person name="Nolan M."/>
            <person name="Tice H."/>
            <person name="Copeland A."/>
            <person name="Cheng J.F."/>
            <person name="Chen F."/>
            <person name="Bruce D."/>
            <person name="Goodwin L."/>
            <person name="Pitluck S."/>
            <person name="Ivanova N."/>
            <person name="Mavromatis K."/>
            <person name="Mikhailova N."/>
            <person name="Pati A."/>
            <person name="Chen A."/>
            <person name="Palaniappan K."/>
            <person name="Land M."/>
            <person name="Hauser L."/>
            <person name="Chang Y.J."/>
            <person name="Jeffries C.D."/>
            <person name="Chain P."/>
            <person name="Saunders E."/>
            <person name="Detter J.C."/>
            <person name="Brettin T."/>
            <person name="Rohde M."/>
            <person name="Goker M."/>
            <person name="Bristow J."/>
            <person name="Eisen J.A."/>
            <person name="Markowitz V."/>
            <person name="Hugenholtz P."/>
            <person name="Kyrpides N.C."/>
            <person name="Klenk H.P."/>
            <person name="Lucas S."/>
        </authorList>
    </citation>
    <scope>NUCLEOTIDE SEQUENCE [LARGE SCALE GENOMIC DNA]</scope>
    <source>
        <strain evidence="3">ATCC 43595 / DSM 2588 / LMG 13176 / NBRC 15968 / NCIMB 11800 / UQM 2034</strain>
    </source>
</reference>
<evidence type="ECO:0000313" key="3">
    <source>
        <dbReference type="Proteomes" id="UP000002215"/>
    </source>
</evidence>
<feature type="region of interest" description="Disordered" evidence="1">
    <location>
        <begin position="126"/>
        <end position="151"/>
    </location>
</feature>
<dbReference type="KEGG" id="cpi:Cpin_4293"/>